<gene>
    <name evidence="1" type="ORF">AVEN_118107_1</name>
</gene>
<dbReference type="OrthoDB" id="6436011at2759"/>
<proteinExistence type="predicted"/>
<dbReference type="Gene3D" id="3.40.190.10">
    <property type="entry name" value="Periplasmic binding protein-like II"/>
    <property type="match status" value="1"/>
</dbReference>
<comment type="caution">
    <text evidence="1">The sequence shown here is derived from an EMBL/GenBank/DDBJ whole genome shotgun (WGS) entry which is preliminary data.</text>
</comment>
<reference evidence="1 2" key="1">
    <citation type="journal article" date="2019" name="Sci. Rep.">
        <title>Orb-weaving spider Araneus ventricosus genome elucidates the spidroin gene catalogue.</title>
        <authorList>
            <person name="Kono N."/>
            <person name="Nakamura H."/>
            <person name="Ohtoshi R."/>
            <person name="Moran D.A.P."/>
            <person name="Shinohara A."/>
            <person name="Yoshida Y."/>
            <person name="Fujiwara M."/>
            <person name="Mori M."/>
            <person name="Tomita M."/>
            <person name="Arakawa K."/>
        </authorList>
    </citation>
    <scope>NUCLEOTIDE SEQUENCE [LARGE SCALE GENOMIC DNA]</scope>
</reference>
<dbReference type="EMBL" id="BGPR01109437">
    <property type="protein sequence ID" value="GBM85925.1"/>
    <property type="molecule type" value="Genomic_DNA"/>
</dbReference>
<keyword evidence="2" id="KW-1185">Reference proteome</keyword>
<evidence type="ECO:0000313" key="1">
    <source>
        <dbReference type="EMBL" id="GBM85925.1"/>
    </source>
</evidence>
<protein>
    <submittedName>
        <fullName evidence="1">Uncharacterized protein</fullName>
    </submittedName>
</protein>
<organism evidence="1 2">
    <name type="scientific">Araneus ventricosus</name>
    <name type="common">Orbweaver spider</name>
    <name type="synonym">Epeira ventricosa</name>
    <dbReference type="NCBI Taxonomy" id="182803"/>
    <lineage>
        <taxon>Eukaryota</taxon>
        <taxon>Metazoa</taxon>
        <taxon>Ecdysozoa</taxon>
        <taxon>Arthropoda</taxon>
        <taxon>Chelicerata</taxon>
        <taxon>Arachnida</taxon>
        <taxon>Araneae</taxon>
        <taxon>Araneomorphae</taxon>
        <taxon>Entelegynae</taxon>
        <taxon>Araneoidea</taxon>
        <taxon>Araneidae</taxon>
        <taxon>Araneus</taxon>
    </lineage>
</organism>
<name>A0A4Y2J7L4_ARAVE</name>
<evidence type="ECO:0000313" key="2">
    <source>
        <dbReference type="Proteomes" id="UP000499080"/>
    </source>
</evidence>
<dbReference type="Proteomes" id="UP000499080">
    <property type="component" value="Unassembled WGS sequence"/>
</dbReference>
<sequence length="149" mass="16908">MYLWSISKLILVFGYSTDLLAYLTVPLNETPLQTVQELRDAVAEGKYQFGLFKGVSHVDGLMGLKSGALKDLADHIRSHPENRIASFEESVARIEAGNFAMMNMRLHFLYSAGRIGLEKFYMSRESIGHNMVSVAFKKGFEHMEKINRM</sequence>
<dbReference type="AlphaFoldDB" id="A0A4Y2J7L4"/>
<accession>A0A4Y2J7L4</accession>